<evidence type="ECO:0000313" key="2">
    <source>
        <dbReference type="Proteomes" id="UP000277204"/>
    </source>
</evidence>
<accession>A0A183N5M5</accession>
<dbReference type="EMBL" id="UZAI01019820">
    <property type="protein sequence ID" value="VDP47934.1"/>
    <property type="molecule type" value="Genomic_DNA"/>
</dbReference>
<reference evidence="1 2" key="1">
    <citation type="submission" date="2018-11" db="EMBL/GenBank/DDBJ databases">
        <authorList>
            <consortium name="Pathogen Informatics"/>
        </authorList>
    </citation>
    <scope>NUCLEOTIDE SEQUENCE [LARGE SCALE GENOMIC DNA]</scope>
    <source>
        <strain evidence="1 2">Zambia</strain>
    </source>
</reference>
<name>A0A183N5M5_9TREM</name>
<keyword evidence="2" id="KW-1185">Reference proteome</keyword>
<sequence length="86" mass="9932">MRQLYDTTKKLAGKYTKPRRPPKDKEVKSISEIQEMRKGWTEHFEELLTRSAPLNPPSIGAALTGWSLDKSRVGEQQGLTMYQLKR</sequence>
<evidence type="ECO:0000313" key="1">
    <source>
        <dbReference type="EMBL" id="VDP47934.1"/>
    </source>
</evidence>
<dbReference type="AlphaFoldDB" id="A0A183N5M5"/>
<protein>
    <submittedName>
        <fullName evidence="1">Uncharacterized protein</fullName>
    </submittedName>
</protein>
<organism evidence="1 2">
    <name type="scientific">Schistosoma margrebowiei</name>
    <dbReference type="NCBI Taxonomy" id="48269"/>
    <lineage>
        <taxon>Eukaryota</taxon>
        <taxon>Metazoa</taxon>
        <taxon>Spiralia</taxon>
        <taxon>Lophotrochozoa</taxon>
        <taxon>Platyhelminthes</taxon>
        <taxon>Trematoda</taxon>
        <taxon>Digenea</taxon>
        <taxon>Strigeidida</taxon>
        <taxon>Schistosomatoidea</taxon>
        <taxon>Schistosomatidae</taxon>
        <taxon>Schistosoma</taxon>
    </lineage>
</organism>
<dbReference type="Proteomes" id="UP000277204">
    <property type="component" value="Unassembled WGS sequence"/>
</dbReference>
<gene>
    <name evidence="1" type="ORF">SMRZ_LOCUS23600</name>
</gene>
<proteinExistence type="predicted"/>